<protein>
    <submittedName>
        <fullName evidence="8">LLM class flavin-dependent oxidoreductase</fullName>
        <ecNumber evidence="8">1.-.-.-</ecNumber>
    </submittedName>
</protein>
<dbReference type="NCBIfam" id="TIGR03860">
    <property type="entry name" value="FMN_nitrolo"/>
    <property type="match status" value="1"/>
</dbReference>
<evidence type="ECO:0000256" key="2">
    <source>
        <dbReference type="ARBA" id="ARBA00022643"/>
    </source>
</evidence>
<comment type="similarity">
    <text evidence="5">Belongs to the NtaA/SnaA/DszA monooxygenase family.</text>
</comment>
<evidence type="ECO:0000256" key="1">
    <source>
        <dbReference type="ARBA" id="ARBA00022630"/>
    </source>
</evidence>
<evidence type="ECO:0000256" key="6">
    <source>
        <dbReference type="SAM" id="MobiDB-lite"/>
    </source>
</evidence>
<name>A0ABV7LHE3_9HYPH</name>
<evidence type="ECO:0000259" key="7">
    <source>
        <dbReference type="Pfam" id="PF00296"/>
    </source>
</evidence>
<evidence type="ECO:0000256" key="5">
    <source>
        <dbReference type="ARBA" id="ARBA00033748"/>
    </source>
</evidence>
<dbReference type="InterPro" id="IPR036661">
    <property type="entry name" value="Luciferase-like_sf"/>
</dbReference>
<organism evidence="8 9">
    <name type="scientific">Camelimonas abortus</name>
    <dbReference type="NCBI Taxonomy" id="1017184"/>
    <lineage>
        <taxon>Bacteria</taxon>
        <taxon>Pseudomonadati</taxon>
        <taxon>Pseudomonadota</taxon>
        <taxon>Alphaproteobacteria</taxon>
        <taxon>Hyphomicrobiales</taxon>
        <taxon>Chelatococcaceae</taxon>
        <taxon>Camelimonas</taxon>
    </lineage>
</organism>
<dbReference type="Proteomes" id="UP001595536">
    <property type="component" value="Unassembled WGS sequence"/>
</dbReference>
<dbReference type="EC" id="1.-.-.-" evidence="8"/>
<feature type="domain" description="Luciferase-like" evidence="7">
    <location>
        <begin position="31"/>
        <end position="387"/>
    </location>
</feature>
<dbReference type="Pfam" id="PF00296">
    <property type="entry name" value="Bac_luciferase"/>
    <property type="match status" value="1"/>
</dbReference>
<sequence length="456" mass="49522">MTQKQIRLNSFQMCAPVHNWAGLWRLPGDEAVNYNQLSYWTRMAETAERGLLDAIFIADVFGVYDVYGGSPEAALRAGAQTPDLDPVIPVSAMAQVTKHLGFGITANLSYEHPYQFARRFSTLDHLTGGRIGWNIVTGYLQSGARGMGREAQTEHDARYDVAEDFMAACYKLWEHSWEDGAAVRDRARGVFTDLARVRRVTHEGPHFRVDGVHLCEPSPQRTPVLFQAGSSERGLAFAARHAECVFINGPTMEAAARTVKKLRALAVGAGRAPEDLVIFLAANLIIAPTRAEADELHAEYARHLDAAGQLALVSGWTGIDLSQLSPDDVVPFARSNAIRSTLENMTVKAPKPARVRDLVALTAVGARAPFITGTPAEAADALLEWADVTGVDGFNCARLSVPATLNSIVDLLVPELQSRGRYKIAYAEGTLREKLNGGAGPRLAPTHPGRRASFDG</sequence>
<keyword evidence="1" id="KW-0285">Flavoprotein</keyword>
<reference evidence="9" key="1">
    <citation type="journal article" date="2019" name="Int. J. Syst. Evol. Microbiol.">
        <title>The Global Catalogue of Microorganisms (GCM) 10K type strain sequencing project: providing services to taxonomists for standard genome sequencing and annotation.</title>
        <authorList>
            <consortium name="The Broad Institute Genomics Platform"/>
            <consortium name="The Broad Institute Genome Sequencing Center for Infectious Disease"/>
            <person name="Wu L."/>
            <person name="Ma J."/>
        </authorList>
    </citation>
    <scope>NUCLEOTIDE SEQUENCE [LARGE SCALE GENOMIC DNA]</scope>
    <source>
        <strain evidence="9">CCM 7941</strain>
    </source>
</reference>
<dbReference type="GO" id="GO:0016491">
    <property type="term" value="F:oxidoreductase activity"/>
    <property type="evidence" value="ECO:0007669"/>
    <property type="project" value="UniProtKB-KW"/>
</dbReference>
<dbReference type="EMBL" id="JBHRUV010000079">
    <property type="protein sequence ID" value="MFC3267110.1"/>
    <property type="molecule type" value="Genomic_DNA"/>
</dbReference>
<proteinExistence type="inferred from homology"/>
<dbReference type="PANTHER" id="PTHR30011:SF16">
    <property type="entry name" value="C2H2 FINGER DOMAIN TRANSCRIPTION FACTOR (EUROFUNG)-RELATED"/>
    <property type="match status" value="1"/>
</dbReference>
<dbReference type="InterPro" id="IPR051260">
    <property type="entry name" value="Diverse_substr_monoxygenases"/>
</dbReference>
<evidence type="ECO:0000256" key="4">
    <source>
        <dbReference type="ARBA" id="ARBA00023033"/>
    </source>
</evidence>
<evidence type="ECO:0000313" key="8">
    <source>
        <dbReference type="EMBL" id="MFC3267110.1"/>
    </source>
</evidence>
<keyword evidence="4" id="KW-0503">Monooxygenase</keyword>
<dbReference type="InterPro" id="IPR011251">
    <property type="entry name" value="Luciferase-like_dom"/>
</dbReference>
<gene>
    <name evidence="8" type="ORF">ACFOEX_12215</name>
</gene>
<evidence type="ECO:0000313" key="9">
    <source>
        <dbReference type="Proteomes" id="UP001595536"/>
    </source>
</evidence>
<dbReference type="PANTHER" id="PTHR30011">
    <property type="entry name" value="ALKANESULFONATE MONOOXYGENASE-RELATED"/>
    <property type="match status" value="1"/>
</dbReference>
<dbReference type="RefSeq" id="WP_376828882.1">
    <property type="nucleotide sequence ID" value="NZ_JBHLWR010000004.1"/>
</dbReference>
<accession>A0ABV7LHE3</accession>
<dbReference type="Gene3D" id="3.20.20.30">
    <property type="entry name" value="Luciferase-like domain"/>
    <property type="match status" value="1"/>
</dbReference>
<dbReference type="InterPro" id="IPR016215">
    <property type="entry name" value="NTA_MOA"/>
</dbReference>
<keyword evidence="2" id="KW-0288">FMN</keyword>
<keyword evidence="3 8" id="KW-0560">Oxidoreductase</keyword>
<evidence type="ECO:0000256" key="3">
    <source>
        <dbReference type="ARBA" id="ARBA00023002"/>
    </source>
</evidence>
<dbReference type="SUPFAM" id="SSF51679">
    <property type="entry name" value="Bacterial luciferase-like"/>
    <property type="match status" value="1"/>
</dbReference>
<feature type="region of interest" description="Disordered" evidence="6">
    <location>
        <begin position="436"/>
        <end position="456"/>
    </location>
</feature>
<comment type="caution">
    <text evidence="8">The sequence shown here is derived from an EMBL/GenBank/DDBJ whole genome shotgun (WGS) entry which is preliminary data.</text>
</comment>
<keyword evidence="9" id="KW-1185">Reference proteome</keyword>
<dbReference type="PIRSF" id="PIRSF000337">
    <property type="entry name" value="NTA_MOA"/>
    <property type="match status" value="1"/>
</dbReference>